<evidence type="ECO:0000256" key="7">
    <source>
        <dbReference type="SAM" id="SignalP"/>
    </source>
</evidence>
<feature type="domain" description="PLD phosphodiesterase" evidence="8">
    <location>
        <begin position="127"/>
        <end position="154"/>
    </location>
</feature>
<evidence type="ECO:0000313" key="9">
    <source>
        <dbReference type="EMBL" id="VED42632.1"/>
    </source>
</evidence>
<comment type="catalytic activity">
    <reaction evidence="1">
        <text>a 1,2-diacyl-sn-glycero-3-phosphocholine + H2O = a 1,2-diacyl-sn-glycero-3-phosphate + choline + H(+)</text>
        <dbReference type="Rhea" id="RHEA:14445"/>
        <dbReference type="ChEBI" id="CHEBI:15354"/>
        <dbReference type="ChEBI" id="CHEBI:15377"/>
        <dbReference type="ChEBI" id="CHEBI:15378"/>
        <dbReference type="ChEBI" id="CHEBI:57643"/>
        <dbReference type="ChEBI" id="CHEBI:58608"/>
        <dbReference type="EC" id="3.1.4.4"/>
    </reaction>
</comment>
<feature type="signal peptide" evidence="7">
    <location>
        <begin position="1"/>
        <end position="33"/>
    </location>
</feature>
<dbReference type="Proteomes" id="UP000267630">
    <property type="component" value="Plasmid 2"/>
</dbReference>
<dbReference type="SUPFAM" id="SSF56024">
    <property type="entry name" value="Phospholipase D/nuclease"/>
    <property type="match status" value="1"/>
</dbReference>
<evidence type="ECO:0000256" key="4">
    <source>
        <dbReference type="ARBA" id="ARBA00022801"/>
    </source>
</evidence>
<dbReference type="GO" id="GO:0016891">
    <property type="term" value="F:RNA endonuclease activity producing 5'-phosphomonoesters, hydrolytic mechanism"/>
    <property type="evidence" value="ECO:0007669"/>
    <property type="project" value="TreeGrafter"/>
</dbReference>
<dbReference type="PANTHER" id="PTHR43856:SF1">
    <property type="entry name" value="MITOCHONDRIAL CARDIOLIPIN HYDROLASE"/>
    <property type="match status" value="1"/>
</dbReference>
<dbReference type="InterPro" id="IPR051406">
    <property type="entry name" value="PLD_domain"/>
</dbReference>
<reference evidence="9 10" key="1">
    <citation type="submission" date="2018-12" db="EMBL/GenBank/DDBJ databases">
        <authorList>
            <consortium name="Pathogen Informatics"/>
        </authorList>
    </citation>
    <scope>NUCLEOTIDE SEQUENCE [LARGE SCALE GENOMIC DNA]</scope>
    <source>
        <strain evidence="9 10">NCTC9997</strain>
        <plasmid evidence="9 10">2</plasmid>
    </source>
</reference>
<dbReference type="AlphaFoldDB" id="A0A7Z8Z4C0"/>
<dbReference type="SMART" id="SM00155">
    <property type="entry name" value="PLDc"/>
    <property type="match status" value="1"/>
</dbReference>
<organism evidence="9 10">
    <name type="scientific">Raoultella terrigena</name>
    <name type="common">Klebsiella terrigena</name>
    <dbReference type="NCBI Taxonomy" id="577"/>
    <lineage>
        <taxon>Bacteria</taxon>
        <taxon>Pseudomonadati</taxon>
        <taxon>Pseudomonadota</taxon>
        <taxon>Gammaproteobacteria</taxon>
        <taxon>Enterobacterales</taxon>
        <taxon>Enterobacteriaceae</taxon>
        <taxon>Klebsiella/Raoultella group</taxon>
        <taxon>Raoultella</taxon>
    </lineage>
</organism>
<comment type="similarity">
    <text evidence="2">Belongs to the phospholipase D family.</text>
</comment>
<feature type="chain" id="PRO_5031183674" description="phospholipase D" evidence="7">
    <location>
        <begin position="34"/>
        <end position="193"/>
    </location>
</feature>
<protein>
    <recommendedName>
        <fullName evidence="3">phospholipase D</fullName>
        <ecNumber evidence="3">3.1.4.4</ecNumber>
    </recommendedName>
</protein>
<proteinExistence type="inferred from homology"/>
<dbReference type="Gene3D" id="3.30.870.10">
    <property type="entry name" value="Endonuclease Chain A"/>
    <property type="match status" value="1"/>
</dbReference>
<evidence type="ECO:0000256" key="2">
    <source>
        <dbReference type="ARBA" id="ARBA00008664"/>
    </source>
</evidence>
<dbReference type="PROSITE" id="PS50035">
    <property type="entry name" value="PLD"/>
    <property type="match status" value="1"/>
</dbReference>
<dbReference type="CDD" id="cd09170">
    <property type="entry name" value="PLDc_Nuc"/>
    <property type="match status" value="1"/>
</dbReference>
<evidence type="ECO:0000313" key="10">
    <source>
        <dbReference type="Proteomes" id="UP000267630"/>
    </source>
</evidence>
<keyword evidence="5" id="KW-0442">Lipid degradation</keyword>
<keyword evidence="9" id="KW-0614">Plasmid</keyword>
<evidence type="ECO:0000256" key="3">
    <source>
        <dbReference type="ARBA" id="ARBA00012027"/>
    </source>
</evidence>
<dbReference type="EMBL" id="LR134252">
    <property type="protein sequence ID" value="VED42632.1"/>
    <property type="molecule type" value="Genomic_DNA"/>
</dbReference>
<dbReference type="PANTHER" id="PTHR43856">
    <property type="entry name" value="CARDIOLIPIN HYDROLASE"/>
    <property type="match status" value="1"/>
</dbReference>
<keyword evidence="10" id="KW-1185">Reference proteome</keyword>
<gene>
    <name evidence="9" type="primary">pld</name>
    <name evidence="9" type="ORF">NCTC9997_00052</name>
</gene>
<keyword evidence="6" id="KW-0443">Lipid metabolism</keyword>
<name>A0A7Z8Z4C0_RAOTE</name>
<keyword evidence="7" id="KW-0732">Signal</keyword>
<dbReference type="InterPro" id="IPR001736">
    <property type="entry name" value="PLipase_D/transphosphatidylase"/>
</dbReference>
<geneLocation type="plasmid" evidence="9 10">
    <name>2</name>
</geneLocation>
<dbReference type="GO" id="GO:0006793">
    <property type="term" value="P:phosphorus metabolic process"/>
    <property type="evidence" value="ECO:0007669"/>
    <property type="project" value="UniProtKB-ARBA"/>
</dbReference>
<dbReference type="Pfam" id="PF13091">
    <property type="entry name" value="PLDc_2"/>
    <property type="match status" value="1"/>
</dbReference>
<sequence length="193" mass="21101">MQRMNTDWPVTNRTTLRTGFVAGVLSLSLLALAPAVDAATIEAGFSPEGTALQLVLKTLDSAQQEIRLMGYSFTSPEVVRSLIAAKQRGVDVKVVLDWKANNAKGSAGAAAMNLLVNAGIPVRTVSQFKIMHDKVIITDGRNVETGSFNFSRAAARSNSENALVIRDYPALAATYLQHWQSRWEMGTDWELEY</sequence>
<evidence type="ECO:0000256" key="1">
    <source>
        <dbReference type="ARBA" id="ARBA00000798"/>
    </source>
</evidence>
<dbReference type="EC" id="3.1.4.4" evidence="3"/>
<dbReference type="GO" id="GO:0004630">
    <property type="term" value="F:phospholipase D activity"/>
    <property type="evidence" value="ECO:0007669"/>
    <property type="project" value="UniProtKB-EC"/>
</dbReference>
<evidence type="ECO:0000256" key="6">
    <source>
        <dbReference type="ARBA" id="ARBA00023098"/>
    </source>
</evidence>
<evidence type="ECO:0000256" key="5">
    <source>
        <dbReference type="ARBA" id="ARBA00022963"/>
    </source>
</evidence>
<accession>A0A7Z8Z4C0</accession>
<keyword evidence="4 9" id="KW-0378">Hydrolase</keyword>
<evidence type="ECO:0000259" key="8">
    <source>
        <dbReference type="PROSITE" id="PS50035"/>
    </source>
</evidence>
<dbReference type="GO" id="GO:0016042">
    <property type="term" value="P:lipid catabolic process"/>
    <property type="evidence" value="ECO:0007669"/>
    <property type="project" value="UniProtKB-KW"/>
</dbReference>
<dbReference type="InterPro" id="IPR025202">
    <property type="entry name" value="PLD-like_dom"/>
</dbReference>